<feature type="domain" description="HTH arsR-type" evidence="4">
    <location>
        <begin position="10"/>
        <end position="120"/>
    </location>
</feature>
<proteinExistence type="predicted"/>
<dbReference type="PANTHER" id="PTHR33154">
    <property type="entry name" value="TRANSCRIPTIONAL REGULATOR, ARSR FAMILY"/>
    <property type="match status" value="1"/>
</dbReference>
<dbReference type="RefSeq" id="WP_099516572.1">
    <property type="nucleotide sequence ID" value="NZ_CP016808.1"/>
</dbReference>
<name>A0A1B2DBR1_9BACL</name>
<reference evidence="5" key="1">
    <citation type="submission" date="2016-08" db="EMBL/GenBank/DDBJ databases">
        <title>Complete Genome Seqeunce of Paenibacillus sp. BIHB 4019 from tea rhizoplane.</title>
        <authorList>
            <person name="Thakur R."/>
            <person name="Swarnkar M.K."/>
            <person name="Gulati A."/>
        </authorList>
    </citation>
    <scope>NUCLEOTIDE SEQUENCE [LARGE SCALE GENOMIC DNA]</scope>
    <source>
        <strain evidence="5">BIHB4019</strain>
    </source>
</reference>
<dbReference type="Gene3D" id="1.10.10.10">
    <property type="entry name" value="Winged helix-like DNA-binding domain superfamily/Winged helix DNA-binding domain"/>
    <property type="match status" value="1"/>
</dbReference>
<keyword evidence="1" id="KW-0805">Transcription regulation</keyword>
<keyword evidence="2" id="KW-0238">DNA-binding</keyword>
<dbReference type="SUPFAM" id="SSF46785">
    <property type="entry name" value="Winged helix' DNA-binding domain"/>
    <property type="match status" value="1"/>
</dbReference>
<dbReference type="SMART" id="SM00418">
    <property type="entry name" value="HTH_ARSR"/>
    <property type="match status" value="1"/>
</dbReference>
<evidence type="ECO:0000256" key="3">
    <source>
        <dbReference type="ARBA" id="ARBA00023163"/>
    </source>
</evidence>
<keyword evidence="3" id="KW-0804">Transcription</keyword>
<evidence type="ECO:0000256" key="1">
    <source>
        <dbReference type="ARBA" id="ARBA00023015"/>
    </source>
</evidence>
<accession>A0A1B2DBR1</accession>
<evidence type="ECO:0000259" key="4">
    <source>
        <dbReference type="PROSITE" id="PS50987"/>
    </source>
</evidence>
<dbReference type="CDD" id="cd00090">
    <property type="entry name" value="HTH_ARSR"/>
    <property type="match status" value="1"/>
</dbReference>
<protein>
    <submittedName>
        <fullName evidence="5">Transcriptional regulator</fullName>
    </submittedName>
</protein>
<dbReference type="GO" id="GO:0003700">
    <property type="term" value="F:DNA-binding transcription factor activity"/>
    <property type="evidence" value="ECO:0007669"/>
    <property type="project" value="InterPro"/>
</dbReference>
<dbReference type="EMBL" id="CP016808">
    <property type="protein sequence ID" value="ANY65149.1"/>
    <property type="molecule type" value="Genomic_DNA"/>
</dbReference>
<dbReference type="InterPro" id="IPR036390">
    <property type="entry name" value="WH_DNA-bd_sf"/>
</dbReference>
<dbReference type="Pfam" id="PF01022">
    <property type="entry name" value="HTH_5"/>
    <property type="match status" value="1"/>
</dbReference>
<dbReference type="InterPro" id="IPR001845">
    <property type="entry name" value="HTH_ArsR_DNA-bd_dom"/>
</dbReference>
<organism evidence="5">
    <name type="scientific">Paenibacillus sp. BIHB 4019</name>
    <dbReference type="NCBI Taxonomy" id="1870819"/>
    <lineage>
        <taxon>Bacteria</taxon>
        <taxon>Bacillati</taxon>
        <taxon>Bacillota</taxon>
        <taxon>Bacilli</taxon>
        <taxon>Bacillales</taxon>
        <taxon>Paenibacillaceae</taxon>
        <taxon>Paenibacillus</taxon>
    </lineage>
</organism>
<gene>
    <name evidence="5" type="ORF">BBD42_00640</name>
</gene>
<dbReference type="NCBIfam" id="NF033788">
    <property type="entry name" value="HTH_metalloreg"/>
    <property type="match status" value="1"/>
</dbReference>
<evidence type="ECO:0000313" key="5">
    <source>
        <dbReference type="EMBL" id="ANY65149.1"/>
    </source>
</evidence>
<dbReference type="InterPro" id="IPR011991">
    <property type="entry name" value="ArsR-like_HTH"/>
</dbReference>
<dbReference type="AlphaFoldDB" id="A0A1B2DBR1"/>
<dbReference type="PRINTS" id="PR00778">
    <property type="entry name" value="HTHARSR"/>
</dbReference>
<evidence type="ECO:0000256" key="2">
    <source>
        <dbReference type="ARBA" id="ARBA00023125"/>
    </source>
</evidence>
<dbReference type="InterPro" id="IPR036388">
    <property type="entry name" value="WH-like_DNA-bd_sf"/>
</dbReference>
<dbReference type="PROSITE" id="PS50987">
    <property type="entry name" value="HTH_ARSR_2"/>
    <property type="match status" value="1"/>
</dbReference>
<dbReference type="InterPro" id="IPR051081">
    <property type="entry name" value="HTH_MetalResp_TranReg"/>
</dbReference>
<sequence length="123" mass="13951">MDNQQRLKHLAKEFSACQNALSAIGDETRQSIIIAILESANEQGGVRVGEITKKTNLSRPAVSHHIKVLKDAHIIGVTRVGTMNYYYLEPTKSVVFKLKNLFANIETIMNDYWDHTLSHKKEE</sequence>
<dbReference type="PANTHER" id="PTHR33154:SF33">
    <property type="entry name" value="TRANSCRIPTIONAL REPRESSOR SDPR"/>
    <property type="match status" value="1"/>
</dbReference>
<dbReference type="GO" id="GO:0003677">
    <property type="term" value="F:DNA binding"/>
    <property type="evidence" value="ECO:0007669"/>
    <property type="project" value="UniProtKB-KW"/>
</dbReference>